<dbReference type="PANTHER" id="PTHR38042">
    <property type="entry name" value="UROPORPHYRINOGEN-III SYNTHASE, CHLOROPLASTIC"/>
    <property type="match status" value="1"/>
</dbReference>
<accession>A0AAU0N318</accession>
<evidence type="ECO:0000259" key="10">
    <source>
        <dbReference type="Pfam" id="PF02602"/>
    </source>
</evidence>
<reference evidence="11 12" key="1">
    <citation type="submission" date="2023-10" db="EMBL/GenBank/DDBJ databases">
        <title>Description of Microbulbifer bruguierae sp. nov., isolated from the sediments of mangrove plant Bruguiera sexangula and comparative genomic analyses of the genus Microbulbifer.</title>
        <authorList>
            <person name="Long M."/>
        </authorList>
    </citation>
    <scope>NUCLEOTIDE SEQUENCE [LARGE SCALE GENOMIC DNA]</scope>
    <source>
        <strain evidence="11 12">SPO729</strain>
    </source>
</reference>
<dbReference type="SUPFAM" id="SSF69618">
    <property type="entry name" value="HemD-like"/>
    <property type="match status" value="1"/>
</dbReference>
<evidence type="ECO:0000256" key="1">
    <source>
        <dbReference type="ARBA" id="ARBA00004772"/>
    </source>
</evidence>
<evidence type="ECO:0000256" key="3">
    <source>
        <dbReference type="ARBA" id="ARBA00013109"/>
    </source>
</evidence>
<dbReference type="GO" id="GO:0004852">
    <property type="term" value="F:uroporphyrinogen-III synthase activity"/>
    <property type="evidence" value="ECO:0007669"/>
    <property type="project" value="UniProtKB-UniRule"/>
</dbReference>
<dbReference type="KEGG" id="mpaf:R5R33_08530"/>
<sequence>MTSPLAGRRILITRPAHQSGGFRDLLQAQGAQVDSIPLLEITPITGGDGVQAIRNLVMDFDQFDHAIFVSQNAVQYAFDWLDDFWPQLPQGPRYYGIGAATASAIRARGAEPQSHPLEADESTMDSEALLALPALQNPRDERVIIFRGQGGRTLIGDTLKARGARLDYCELYRRVLPADATEQLRNYVQLPDAIVVHSGETLDNLTAALASSGRQQLLACPLVCPSPRVAASARAQGFVRAQAATNAGNSAMLVALECTLAGNSDTSNTAGHS</sequence>
<keyword evidence="12" id="KW-1185">Reference proteome</keyword>
<proteinExistence type="inferred from homology"/>
<dbReference type="EC" id="4.2.1.75" evidence="3 9"/>
<keyword evidence="5 9" id="KW-0627">Porphyrin biosynthesis</keyword>
<evidence type="ECO:0000256" key="6">
    <source>
        <dbReference type="ARBA" id="ARBA00037589"/>
    </source>
</evidence>
<evidence type="ECO:0000256" key="7">
    <source>
        <dbReference type="ARBA" id="ARBA00040167"/>
    </source>
</evidence>
<comment type="pathway">
    <text evidence="1 9">Porphyrin-containing compound metabolism; protoporphyrin-IX biosynthesis; coproporphyrinogen-III from 5-aminolevulinate: step 3/4.</text>
</comment>
<comment type="catalytic activity">
    <reaction evidence="8 9">
        <text>hydroxymethylbilane = uroporphyrinogen III + H2O</text>
        <dbReference type="Rhea" id="RHEA:18965"/>
        <dbReference type="ChEBI" id="CHEBI:15377"/>
        <dbReference type="ChEBI" id="CHEBI:57308"/>
        <dbReference type="ChEBI" id="CHEBI:57845"/>
        <dbReference type="EC" id="4.2.1.75"/>
    </reaction>
</comment>
<keyword evidence="4 9" id="KW-0456">Lyase</keyword>
<evidence type="ECO:0000313" key="11">
    <source>
        <dbReference type="EMBL" id="WOX07165.1"/>
    </source>
</evidence>
<feature type="domain" description="Tetrapyrrole biosynthesis uroporphyrinogen III synthase" evidence="10">
    <location>
        <begin position="24"/>
        <end position="252"/>
    </location>
</feature>
<dbReference type="RefSeq" id="WP_318955596.1">
    <property type="nucleotide sequence ID" value="NZ_CP137555.1"/>
</dbReference>
<evidence type="ECO:0000256" key="9">
    <source>
        <dbReference type="RuleBase" id="RU366031"/>
    </source>
</evidence>
<dbReference type="Gene3D" id="3.40.50.10090">
    <property type="match status" value="2"/>
</dbReference>
<evidence type="ECO:0000313" key="12">
    <source>
        <dbReference type="Proteomes" id="UP001302477"/>
    </source>
</evidence>
<dbReference type="GO" id="GO:0006780">
    <property type="term" value="P:uroporphyrinogen III biosynthetic process"/>
    <property type="evidence" value="ECO:0007669"/>
    <property type="project" value="UniProtKB-UniRule"/>
</dbReference>
<evidence type="ECO:0000256" key="8">
    <source>
        <dbReference type="ARBA" id="ARBA00048617"/>
    </source>
</evidence>
<dbReference type="CDD" id="cd06578">
    <property type="entry name" value="HemD"/>
    <property type="match status" value="1"/>
</dbReference>
<evidence type="ECO:0000256" key="5">
    <source>
        <dbReference type="ARBA" id="ARBA00023244"/>
    </source>
</evidence>
<comment type="similarity">
    <text evidence="2 9">Belongs to the uroporphyrinogen-III synthase family.</text>
</comment>
<dbReference type="PANTHER" id="PTHR38042:SF1">
    <property type="entry name" value="UROPORPHYRINOGEN-III SYNTHASE, CHLOROPLASTIC"/>
    <property type="match status" value="1"/>
</dbReference>
<dbReference type="EMBL" id="CP137555">
    <property type="protein sequence ID" value="WOX07165.1"/>
    <property type="molecule type" value="Genomic_DNA"/>
</dbReference>
<comment type="function">
    <text evidence="6 9">Catalyzes cyclization of the linear tetrapyrrole, hydroxymethylbilane, to the macrocyclic uroporphyrinogen III.</text>
</comment>
<gene>
    <name evidence="11" type="ORF">R5R33_08530</name>
</gene>
<dbReference type="AlphaFoldDB" id="A0AAU0N318"/>
<dbReference type="GO" id="GO:0006782">
    <property type="term" value="P:protoporphyrinogen IX biosynthetic process"/>
    <property type="evidence" value="ECO:0007669"/>
    <property type="project" value="UniProtKB-UniRule"/>
</dbReference>
<name>A0AAU0N318_9GAMM</name>
<protein>
    <recommendedName>
        <fullName evidence="7 9">Uroporphyrinogen-III synthase</fullName>
        <ecNumber evidence="3 9">4.2.1.75</ecNumber>
    </recommendedName>
</protein>
<dbReference type="InterPro" id="IPR039793">
    <property type="entry name" value="UROS/Hem4"/>
</dbReference>
<dbReference type="Pfam" id="PF02602">
    <property type="entry name" value="HEM4"/>
    <property type="match status" value="1"/>
</dbReference>
<evidence type="ECO:0000256" key="4">
    <source>
        <dbReference type="ARBA" id="ARBA00023239"/>
    </source>
</evidence>
<dbReference type="Proteomes" id="UP001302477">
    <property type="component" value="Chromosome"/>
</dbReference>
<dbReference type="InterPro" id="IPR003754">
    <property type="entry name" value="4pyrrol_synth_uPrphyn_synth"/>
</dbReference>
<dbReference type="InterPro" id="IPR036108">
    <property type="entry name" value="4pyrrol_syn_uPrphyn_synt_sf"/>
</dbReference>
<organism evidence="11 12">
    <name type="scientific">Microbulbifer pacificus</name>
    <dbReference type="NCBI Taxonomy" id="407164"/>
    <lineage>
        <taxon>Bacteria</taxon>
        <taxon>Pseudomonadati</taxon>
        <taxon>Pseudomonadota</taxon>
        <taxon>Gammaproteobacteria</taxon>
        <taxon>Cellvibrionales</taxon>
        <taxon>Microbulbiferaceae</taxon>
        <taxon>Microbulbifer</taxon>
    </lineage>
</organism>
<evidence type="ECO:0000256" key="2">
    <source>
        <dbReference type="ARBA" id="ARBA00008133"/>
    </source>
</evidence>